<feature type="transmembrane region" description="Helical" evidence="1">
    <location>
        <begin position="91"/>
        <end position="112"/>
    </location>
</feature>
<evidence type="ECO:0000313" key="4">
    <source>
        <dbReference type="Proteomes" id="UP000287830"/>
    </source>
</evidence>
<keyword evidence="1" id="KW-0472">Membrane</keyword>
<gene>
    <name evidence="3" type="ORF">OEIGOIKO_03139</name>
</gene>
<comment type="caution">
    <text evidence="3">The sequence shown here is derived from an EMBL/GenBank/DDBJ whole genome shotgun (WGS) entry which is preliminary data.</text>
</comment>
<accession>A0A7U9KU79</accession>
<evidence type="ECO:0000259" key="2">
    <source>
        <dbReference type="Pfam" id="PF02517"/>
    </source>
</evidence>
<dbReference type="InterPro" id="IPR003675">
    <property type="entry name" value="Rce1/LyrA-like_dom"/>
</dbReference>
<dbReference type="GO" id="GO:0004175">
    <property type="term" value="F:endopeptidase activity"/>
    <property type="evidence" value="ECO:0007669"/>
    <property type="project" value="UniProtKB-ARBA"/>
</dbReference>
<keyword evidence="1" id="KW-0812">Transmembrane</keyword>
<protein>
    <submittedName>
        <fullName evidence="3">CAAX amino protease</fullName>
    </submittedName>
</protein>
<keyword evidence="3" id="KW-0645">Protease</keyword>
<feature type="transmembrane region" description="Helical" evidence="1">
    <location>
        <begin position="216"/>
        <end position="233"/>
    </location>
</feature>
<feature type="transmembrane region" description="Helical" evidence="1">
    <location>
        <begin position="21"/>
        <end position="41"/>
    </location>
</feature>
<proteinExistence type="predicted"/>
<dbReference type="AlphaFoldDB" id="A0A7U9KU79"/>
<feature type="domain" description="CAAX prenyl protease 2/Lysostaphin resistance protein A-like" evidence="2">
    <location>
        <begin position="128"/>
        <end position="228"/>
    </location>
</feature>
<organism evidence="3 4">
    <name type="scientific">Streptomyces chrestomyceticus JCM 4735</name>
    <dbReference type="NCBI Taxonomy" id="1306181"/>
    <lineage>
        <taxon>Bacteria</taxon>
        <taxon>Bacillati</taxon>
        <taxon>Actinomycetota</taxon>
        <taxon>Actinomycetes</taxon>
        <taxon>Kitasatosporales</taxon>
        <taxon>Streptomycetaceae</taxon>
        <taxon>Streptomyces</taxon>
    </lineage>
</organism>
<dbReference type="Proteomes" id="UP000287830">
    <property type="component" value="Unassembled WGS sequence"/>
</dbReference>
<evidence type="ECO:0000256" key="1">
    <source>
        <dbReference type="SAM" id="Phobius"/>
    </source>
</evidence>
<name>A0A7U9KU79_9ACTN</name>
<evidence type="ECO:0000313" key="3">
    <source>
        <dbReference type="EMBL" id="GCD35396.1"/>
    </source>
</evidence>
<reference evidence="3 4" key="1">
    <citation type="submission" date="2018-11" db="EMBL/GenBank/DDBJ databases">
        <title>Whole genome sequence of Streptomyces chrestomyceticus NBRC 13444(T).</title>
        <authorList>
            <person name="Komaki H."/>
            <person name="Tamura T."/>
        </authorList>
    </citation>
    <scope>NUCLEOTIDE SEQUENCE [LARGE SCALE GENOMIC DNA]</scope>
    <source>
        <strain evidence="3 4">NBRC 13444</strain>
    </source>
</reference>
<dbReference type="RefSeq" id="WP_125045345.1">
    <property type="nucleotide sequence ID" value="NZ_BHZC01000001.1"/>
</dbReference>
<dbReference type="Pfam" id="PF02517">
    <property type="entry name" value="Rce1-like"/>
    <property type="match status" value="1"/>
</dbReference>
<dbReference type="GO" id="GO:0080120">
    <property type="term" value="P:CAAX-box protein maturation"/>
    <property type="evidence" value="ECO:0007669"/>
    <property type="project" value="UniProtKB-ARBA"/>
</dbReference>
<dbReference type="GO" id="GO:0006508">
    <property type="term" value="P:proteolysis"/>
    <property type="evidence" value="ECO:0007669"/>
    <property type="project" value="UniProtKB-KW"/>
</dbReference>
<dbReference type="GeneID" id="95622074"/>
<feature type="transmembrane region" description="Helical" evidence="1">
    <location>
        <begin position="53"/>
        <end position="70"/>
    </location>
</feature>
<feature type="transmembrane region" description="Helical" evidence="1">
    <location>
        <begin position="162"/>
        <end position="182"/>
    </location>
</feature>
<feature type="transmembrane region" description="Helical" evidence="1">
    <location>
        <begin position="188"/>
        <end position="209"/>
    </location>
</feature>
<dbReference type="OrthoDB" id="3693644at2"/>
<sequence length="278" mass="30144">MTDSAVTVPTDTRKDPLTWPFFGLVFLLLVPCWVGGALIDLPGLPKNAPVTDYVAGFTPALAAVLLTARAHGRAGVRELWRRGWDRRGTGWGWWVPVLLLSPFVYAVTYVLMQVTGARVLTQPAQGWLTVLLFVPVYALLAVGEELGWSGYATEPLQRRWGALRGSLALGAFWWLMHVPSIVRSGQDGTLVALGAFGAVFLRVLWVWIFNNTGGSVFAIIIAHTVANLSSSFVPSVPTAAAGPLVALLGLAVMALWDPATLTRFRGARSRRTGDTRPR</sequence>
<dbReference type="EMBL" id="BHZC01000001">
    <property type="protein sequence ID" value="GCD35396.1"/>
    <property type="molecule type" value="Genomic_DNA"/>
</dbReference>
<feature type="transmembrane region" description="Helical" evidence="1">
    <location>
        <begin position="239"/>
        <end position="261"/>
    </location>
</feature>
<keyword evidence="3" id="KW-0378">Hydrolase</keyword>
<feature type="transmembrane region" description="Helical" evidence="1">
    <location>
        <begin position="124"/>
        <end position="142"/>
    </location>
</feature>
<keyword evidence="1" id="KW-1133">Transmembrane helix</keyword>